<evidence type="ECO:0000313" key="1">
    <source>
        <dbReference type="EMBL" id="PIQ88260.1"/>
    </source>
</evidence>
<name>A0A2H0LV09_9BACT</name>
<dbReference type="InterPro" id="IPR007612">
    <property type="entry name" value="LOR"/>
</dbReference>
<organism evidence="1 2">
    <name type="scientific">Candidatus Ghiorseimicrobium undicola</name>
    <dbReference type="NCBI Taxonomy" id="1974746"/>
    <lineage>
        <taxon>Bacteria</taxon>
        <taxon>Pseudomonadati</taxon>
        <taxon>Candidatus Omnitrophota</taxon>
        <taxon>Candidatus Ghiorseimicrobium</taxon>
    </lineage>
</organism>
<reference evidence="1 2" key="1">
    <citation type="submission" date="2017-09" db="EMBL/GenBank/DDBJ databases">
        <title>Depth-based differentiation of microbial function through sediment-hosted aquifers and enrichment of novel symbionts in the deep terrestrial subsurface.</title>
        <authorList>
            <person name="Probst A.J."/>
            <person name="Ladd B."/>
            <person name="Jarett J.K."/>
            <person name="Geller-Mcgrath D.E."/>
            <person name="Sieber C.M."/>
            <person name="Emerson J.B."/>
            <person name="Anantharaman K."/>
            <person name="Thomas B.C."/>
            <person name="Malmstrom R."/>
            <person name="Stieglmeier M."/>
            <person name="Klingl A."/>
            <person name="Woyke T."/>
            <person name="Ryan C.M."/>
            <person name="Banfield J.F."/>
        </authorList>
    </citation>
    <scope>NUCLEOTIDE SEQUENCE [LARGE SCALE GENOMIC DNA]</scope>
    <source>
        <strain evidence="1">CG11_big_fil_rev_8_21_14_0_20_42_13</strain>
    </source>
</reference>
<gene>
    <name evidence="1" type="ORF">COV72_09105</name>
</gene>
<dbReference type="EMBL" id="PCWA01000111">
    <property type="protein sequence ID" value="PIQ88260.1"/>
    <property type="molecule type" value="Genomic_DNA"/>
</dbReference>
<dbReference type="InterPro" id="IPR025659">
    <property type="entry name" value="Tubby-like_C"/>
</dbReference>
<proteinExistence type="predicted"/>
<accession>A0A2H0LV09</accession>
<dbReference type="AlphaFoldDB" id="A0A2H0LV09"/>
<protein>
    <submittedName>
        <fullName evidence="1">Uncharacterized protein</fullName>
    </submittedName>
</protein>
<dbReference type="Proteomes" id="UP000229641">
    <property type="component" value="Unassembled WGS sequence"/>
</dbReference>
<dbReference type="SUPFAM" id="SSF54518">
    <property type="entry name" value="Tubby C-terminal domain-like"/>
    <property type="match status" value="1"/>
</dbReference>
<sequence length="193" mass="22255">MQYRHPAFTRRQYLIRRKVFKLFGGAFHVYDESGNLVLFSKQKAFKIREDFRIYSDESQAQELLSIKTPNIIDFSATYYVRDASAGEEVGAIKRKGLKSLFKDEWIILSSQNQEIGMITEASLFSAFLSRFINLIPQTYIILAGSREIGRIKQHFNPFILKYTLTLIEPEPSIDARILIAAGILLAGVERRQR</sequence>
<comment type="caution">
    <text evidence="1">The sequence shown here is derived from an EMBL/GenBank/DDBJ whole genome shotgun (WGS) entry which is preliminary data.</text>
</comment>
<dbReference type="Pfam" id="PF04525">
    <property type="entry name" value="LOR"/>
    <property type="match status" value="1"/>
</dbReference>
<evidence type="ECO:0000313" key="2">
    <source>
        <dbReference type="Proteomes" id="UP000229641"/>
    </source>
</evidence>